<gene>
    <name evidence="2" type="ORF">GON03_16450</name>
</gene>
<keyword evidence="2" id="KW-0378">Hydrolase</keyword>
<organism evidence="2 3">
    <name type="scientific">Nocardioides agri</name>
    <dbReference type="NCBI Taxonomy" id="2682843"/>
    <lineage>
        <taxon>Bacteria</taxon>
        <taxon>Bacillati</taxon>
        <taxon>Actinomycetota</taxon>
        <taxon>Actinomycetes</taxon>
        <taxon>Propionibacteriales</taxon>
        <taxon>Nocardioidaceae</taxon>
        <taxon>Nocardioides</taxon>
    </lineage>
</organism>
<dbReference type="Proteomes" id="UP000473525">
    <property type="component" value="Unassembled WGS sequence"/>
</dbReference>
<dbReference type="AlphaFoldDB" id="A0A6L6XVS2"/>
<evidence type="ECO:0000313" key="2">
    <source>
        <dbReference type="EMBL" id="MVQ50777.1"/>
    </source>
</evidence>
<dbReference type="PANTHER" id="PTHR47751:SF1">
    <property type="entry name" value="SUPERFAMILY HYDROLASE, PUTATIVE (AFU_ORTHOLOGUE AFUA_2G16580)-RELATED"/>
    <property type="match status" value="1"/>
</dbReference>
<dbReference type="PANTHER" id="PTHR47751">
    <property type="entry name" value="SUPERFAMILY HYDROLASE, PUTATIVE (AFU_ORTHOLOGUE AFUA_2G16580)-RELATED"/>
    <property type="match status" value="1"/>
</dbReference>
<keyword evidence="3" id="KW-1185">Reference proteome</keyword>
<reference evidence="2 3" key="1">
    <citation type="submission" date="2019-12" db="EMBL/GenBank/DDBJ databases">
        <authorList>
            <person name="Huq M.A."/>
        </authorList>
    </citation>
    <scope>NUCLEOTIDE SEQUENCE [LARGE SCALE GENOMIC DNA]</scope>
    <source>
        <strain evidence="2 3">MAH-18</strain>
    </source>
</reference>
<evidence type="ECO:0000259" key="1">
    <source>
        <dbReference type="Pfam" id="PF12146"/>
    </source>
</evidence>
<name>A0A6L6XVS2_9ACTN</name>
<dbReference type="GO" id="GO:0016787">
    <property type="term" value="F:hydrolase activity"/>
    <property type="evidence" value="ECO:0007669"/>
    <property type="project" value="UniProtKB-KW"/>
</dbReference>
<sequence>MSVDIALTTPDGVRLAAVLRPGRGDGPRPAVALTGPFTGVKEQVLATYAEGLAARGVTTLAFDHRNFGASGGTPRQHEDPGGKLTDLQTAVSALLDRDDVTRVGLLGICLGAGYALKAAAFDGRVEALVTVAGAYNSPQAMQAGFGAEAYRSKLAELLAAAGTTIPAVARTGPAAMPGEEPFAYYGTERGAVPGWRNEVTTASIHALLTLDAAIGADFLAGTPFRIVHGTRDDYCSPEAAQAVYDRVEGPRDLIWLETTDHIDLYDRPAYVEPALDACADWFHRHLS</sequence>
<dbReference type="Pfam" id="PF12146">
    <property type="entry name" value="Hydrolase_4"/>
    <property type="match status" value="1"/>
</dbReference>
<dbReference type="EMBL" id="WSEK01000004">
    <property type="protein sequence ID" value="MVQ50777.1"/>
    <property type="molecule type" value="Genomic_DNA"/>
</dbReference>
<dbReference type="InterPro" id="IPR022742">
    <property type="entry name" value="Hydrolase_4"/>
</dbReference>
<accession>A0A6L6XVS2</accession>
<dbReference type="Gene3D" id="3.40.50.1820">
    <property type="entry name" value="alpha/beta hydrolase"/>
    <property type="match status" value="1"/>
</dbReference>
<dbReference type="Gene3D" id="1.10.10.800">
    <property type="match status" value="1"/>
</dbReference>
<dbReference type="InterPro" id="IPR029058">
    <property type="entry name" value="AB_hydrolase_fold"/>
</dbReference>
<protein>
    <submittedName>
        <fullName evidence="2">Alpha/beta fold hydrolase</fullName>
    </submittedName>
</protein>
<dbReference type="RefSeq" id="WP_157343921.1">
    <property type="nucleotide sequence ID" value="NZ_WSEK01000004.1"/>
</dbReference>
<dbReference type="SUPFAM" id="SSF53474">
    <property type="entry name" value="alpha/beta-Hydrolases"/>
    <property type="match status" value="1"/>
</dbReference>
<dbReference type="InterPro" id="IPR051411">
    <property type="entry name" value="Polyketide_trans_af380"/>
</dbReference>
<feature type="domain" description="Serine aminopeptidase S33" evidence="1">
    <location>
        <begin position="45"/>
        <end position="249"/>
    </location>
</feature>
<evidence type="ECO:0000313" key="3">
    <source>
        <dbReference type="Proteomes" id="UP000473525"/>
    </source>
</evidence>
<proteinExistence type="predicted"/>
<comment type="caution">
    <text evidence="2">The sequence shown here is derived from an EMBL/GenBank/DDBJ whole genome shotgun (WGS) entry which is preliminary data.</text>
</comment>